<proteinExistence type="predicted"/>
<sequence>MCVACIGTKQQGESVFHSFVAGQCILLFCYLDTIRYVSPEENRFVTIKNRLRQVTFKMYKLLEVGDDVLCYLCVGACCFTVSYNAEDAGSSLKFLETATASLKYFFSLC</sequence>
<keyword evidence="2" id="KW-1185">Reference proteome</keyword>
<dbReference type="EMBL" id="BGPR01006138">
    <property type="protein sequence ID" value="GBN16356.1"/>
    <property type="molecule type" value="Genomic_DNA"/>
</dbReference>
<name>A0A4Y2LS30_ARAVE</name>
<evidence type="ECO:0000313" key="1">
    <source>
        <dbReference type="EMBL" id="GBN16356.1"/>
    </source>
</evidence>
<organism evidence="1 2">
    <name type="scientific">Araneus ventricosus</name>
    <name type="common">Orbweaver spider</name>
    <name type="synonym">Epeira ventricosa</name>
    <dbReference type="NCBI Taxonomy" id="182803"/>
    <lineage>
        <taxon>Eukaryota</taxon>
        <taxon>Metazoa</taxon>
        <taxon>Ecdysozoa</taxon>
        <taxon>Arthropoda</taxon>
        <taxon>Chelicerata</taxon>
        <taxon>Arachnida</taxon>
        <taxon>Araneae</taxon>
        <taxon>Araneomorphae</taxon>
        <taxon>Entelegynae</taxon>
        <taxon>Araneoidea</taxon>
        <taxon>Araneidae</taxon>
        <taxon>Araneus</taxon>
    </lineage>
</organism>
<comment type="caution">
    <text evidence="1">The sequence shown here is derived from an EMBL/GenBank/DDBJ whole genome shotgun (WGS) entry which is preliminary data.</text>
</comment>
<dbReference type="Proteomes" id="UP000499080">
    <property type="component" value="Unassembled WGS sequence"/>
</dbReference>
<accession>A0A4Y2LS30</accession>
<protein>
    <submittedName>
        <fullName evidence="1">Uncharacterized protein</fullName>
    </submittedName>
</protein>
<gene>
    <name evidence="1" type="ORF">AVEN_181111_1</name>
</gene>
<reference evidence="1 2" key="1">
    <citation type="journal article" date="2019" name="Sci. Rep.">
        <title>Orb-weaving spider Araneus ventricosus genome elucidates the spidroin gene catalogue.</title>
        <authorList>
            <person name="Kono N."/>
            <person name="Nakamura H."/>
            <person name="Ohtoshi R."/>
            <person name="Moran D.A.P."/>
            <person name="Shinohara A."/>
            <person name="Yoshida Y."/>
            <person name="Fujiwara M."/>
            <person name="Mori M."/>
            <person name="Tomita M."/>
            <person name="Arakawa K."/>
        </authorList>
    </citation>
    <scope>NUCLEOTIDE SEQUENCE [LARGE SCALE GENOMIC DNA]</scope>
</reference>
<evidence type="ECO:0000313" key="2">
    <source>
        <dbReference type="Proteomes" id="UP000499080"/>
    </source>
</evidence>
<dbReference type="AlphaFoldDB" id="A0A4Y2LS30"/>